<reference evidence="2 3" key="1">
    <citation type="journal article" date="2012" name="J. Bacteriol.">
        <title>Genome sequence of proteorhodopsin-containing sea ice bacterium Glaciecola punicea ACAM 611T.</title>
        <authorList>
            <person name="Qin Q.-L."/>
            <person name="Xie B.-B."/>
            <person name="Shu Y.-L."/>
            <person name="Rong J.-C."/>
            <person name="Zhao D.-L."/>
            <person name="Zhang X.-Y."/>
            <person name="Chen X.-L."/>
            <person name="Zhou B.-C."/>
            <person name="Zhanga Y.-Z."/>
        </authorList>
    </citation>
    <scope>NUCLEOTIDE SEQUENCE [LARGE SCALE GENOMIC DNA]</scope>
    <source>
        <strain evidence="2 3">ACAM 611</strain>
    </source>
</reference>
<gene>
    <name evidence="2" type="ORF">GPUN_2007</name>
</gene>
<dbReference type="Pfam" id="PF05960">
    <property type="entry name" value="DUF885"/>
    <property type="match status" value="1"/>
</dbReference>
<dbReference type="AlphaFoldDB" id="H5TCU5"/>
<proteinExistence type="predicted"/>
<dbReference type="Proteomes" id="UP000053586">
    <property type="component" value="Unassembled WGS sequence"/>
</dbReference>
<accession>H5TCU5</accession>
<dbReference type="eggNOG" id="COG4805">
    <property type="taxonomic scope" value="Bacteria"/>
</dbReference>
<dbReference type="STRING" id="56804.BAE46_11500"/>
<dbReference type="RefSeq" id="WP_006005949.1">
    <property type="nucleotide sequence ID" value="NZ_BAET01000022.1"/>
</dbReference>
<comment type="caution">
    <text evidence="2">The sequence shown here is derived from an EMBL/GenBank/DDBJ whole genome shotgun (WGS) entry which is preliminary data.</text>
</comment>
<feature type="signal peptide" evidence="1">
    <location>
        <begin position="1"/>
        <end position="22"/>
    </location>
</feature>
<dbReference type="PANTHER" id="PTHR33361:SF2">
    <property type="entry name" value="DUF885 DOMAIN-CONTAINING PROTEIN"/>
    <property type="match status" value="1"/>
</dbReference>
<name>H5TCU5_9ALTE</name>
<dbReference type="PANTHER" id="PTHR33361">
    <property type="entry name" value="GLR0591 PROTEIN"/>
    <property type="match status" value="1"/>
</dbReference>
<dbReference type="EMBL" id="BAET01000022">
    <property type="protein sequence ID" value="GAB56122.1"/>
    <property type="molecule type" value="Genomic_DNA"/>
</dbReference>
<evidence type="ECO:0000313" key="2">
    <source>
        <dbReference type="EMBL" id="GAB56122.1"/>
    </source>
</evidence>
<keyword evidence="1" id="KW-0732">Signal</keyword>
<dbReference type="PROSITE" id="PS51257">
    <property type="entry name" value="PROKAR_LIPOPROTEIN"/>
    <property type="match status" value="1"/>
</dbReference>
<organism evidence="2 3">
    <name type="scientific">Glaciecola punicea ACAM 611</name>
    <dbReference type="NCBI Taxonomy" id="1121923"/>
    <lineage>
        <taxon>Bacteria</taxon>
        <taxon>Pseudomonadati</taxon>
        <taxon>Pseudomonadota</taxon>
        <taxon>Gammaproteobacteria</taxon>
        <taxon>Alteromonadales</taxon>
        <taxon>Alteromonadaceae</taxon>
        <taxon>Glaciecola</taxon>
    </lineage>
</organism>
<evidence type="ECO:0008006" key="4">
    <source>
        <dbReference type="Google" id="ProtNLM"/>
    </source>
</evidence>
<keyword evidence="3" id="KW-1185">Reference proteome</keyword>
<evidence type="ECO:0000313" key="3">
    <source>
        <dbReference type="Proteomes" id="UP000053586"/>
    </source>
</evidence>
<feature type="chain" id="PRO_5003598180" description="Lipoprotein" evidence="1">
    <location>
        <begin position="23"/>
        <end position="614"/>
    </location>
</feature>
<evidence type="ECO:0000256" key="1">
    <source>
        <dbReference type="SAM" id="SignalP"/>
    </source>
</evidence>
<dbReference type="InterPro" id="IPR010281">
    <property type="entry name" value="DUF885"/>
</dbReference>
<protein>
    <recommendedName>
        <fullName evidence="4">Lipoprotein</fullName>
    </recommendedName>
</protein>
<sequence>MFKTFPLTLTFTAFTLALMGCAQQNVSSTASTSPALSLSSNQIAPQSAAFTKLIDEIWQYELSQYPSLAKSKGKKALELTRQFTDISLPALQARHLRFVSFREALAKIDENTLNKSERITLLMQMYRLDNTIAQFEFKEYRVPITSEFGFHSSLGSSVGGTRINNASDVLVYKRMLQELPEQFAHNIMYMKEGISLGHTQPQVVLKGYEDTISAYIIEGLSAANIEQHPFYKPIANAKEGVMSATDKATLASLVMQANDVYKDFYTFFTQEYVPNAKTDIAVNTWPMGMEFYNNRILHYTTTSLNAQEIHDIGLAEVARIRADMQSIVDSLIAKGEFSGDINEFIAFLRTDEQFYAKTPKDLIIYASYVAKKMDAKLPKLFYKLPRTPYGVAPVPDEIAPKYTTGRYISPRRDDQPGYYWVNTYALNKRPLYAIPALTLHEAVPGHHLQISLAAEMIELPEVRRSTYISAFGEGWGLYAEFLGLEVGMYEDPYDDFGRLSYEMWRAARLVVDTGMHVFGWSRERALDYMFENTALSEHNVRTEIDRYISWPGQALSYKIGEIKIKELRAKAESRLGDAFDLRAFHDAVLANGSIPLFILEEKIEAFIVSQEISQ</sequence>
<reference evidence="2 3" key="2">
    <citation type="journal article" date="2017" name="Antonie Van Leeuwenhoek">
        <title>Rhizobium rhizosphaerae sp. nov., a novel species isolated from rice rhizosphere.</title>
        <authorList>
            <person name="Zhao J.J."/>
            <person name="Zhang J."/>
            <person name="Zhang R.J."/>
            <person name="Zhang C.W."/>
            <person name="Yin H.Q."/>
            <person name="Zhang X.X."/>
        </authorList>
    </citation>
    <scope>NUCLEOTIDE SEQUENCE [LARGE SCALE GENOMIC DNA]</scope>
    <source>
        <strain evidence="2 3">ACAM 611</strain>
    </source>
</reference>